<dbReference type="Proteomes" id="UP000309038">
    <property type="component" value="Unassembled WGS sequence"/>
</dbReference>
<accession>A0A4S4KLF7</accession>
<evidence type="ECO:0000313" key="1">
    <source>
        <dbReference type="EMBL" id="THG99288.1"/>
    </source>
</evidence>
<organism evidence="1 2">
    <name type="scientific">Hermanssonia centrifuga</name>
    <dbReference type="NCBI Taxonomy" id="98765"/>
    <lineage>
        <taxon>Eukaryota</taxon>
        <taxon>Fungi</taxon>
        <taxon>Dikarya</taxon>
        <taxon>Basidiomycota</taxon>
        <taxon>Agaricomycotina</taxon>
        <taxon>Agaricomycetes</taxon>
        <taxon>Polyporales</taxon>
        <taxon>Meruliaceae</taxon>
        <taxon>Hermanssonia</taxon>
    </lineage>
</organism>
<evidence type="ECO:0000313" key="2">
    <source>
        <dbReference type="Proteomes" id="UP000309038"/>
    </source>
</evidence>
<name>A0A4S4KLF7_9APHY</name>
<dbReference type="AlphaFoldDB" id="A0A4S4KLF7"/>
<comment type="caution">
    <text evidence="1">The sequence shown here is derived from an EMBL/GenBank/DDBJ whole genome shotgun (WGS) entry which is preliminary data.</text>
</comment>
<sequence>MRSEFDAAEEHLAALIAHTRTYSIFELFAARITLHNAHLAHALDHGARALECYRIAVRLAGADNFVALSARAGEIILLMGMQAEGLIPNEPPVNKKEVTSVAKACRGMGGTLEAVGHVLDALVSPEILKAKQHLKASLELASRSQDNHLRAVTCSQLAAGLGAPPTKDAPGILPIVGNARLSLWVGQKFLELYRRAGKDARAEKQAAANQRLEETVKVLAVRDINVSRPIPL</sequence>
<keyword evidence="2" id="KW-1185">Reference proteome</keyword>
<proteinExistence type="predicted"/>
<reference evidence="1 2" key="1">
    <citation type="submission" date="2019-02" db="EMBL/GenBank/DDBJ databases">
        <title>Genome sequencing of the rare red list fungi Phlebia centrifuga.</title>
        <authorList>
            <person name="Buettner E."/>
            <person name="Kellner H."/>
        </authorList>
    </citation>
    <scope>NUCLEOTIDE SEQUENCE [LARGE SCALE GENOMIC DNA]</scope>
    <source>
        <strain evidence="1 2">DSM 108282</strain>
    </source>
</reference>
<gene>
    <name evidence="1" type="ORF">EW026_g3038</name>
</gene>
<protein>
    <submittedName>
        <fullName evidence="1">Uncharacterized protein</fullName>
    </submittedName>
</protein>
<dbReference type="EMBL" id="SGPJ01000085">
    <property type="protein sequence ID" value="THG99288.1"/>
    <property type="molecule type" value="Genomic_DNA"/>
</dbReference>